<dbReference type="RefSeq" id="WP_167060248.1">
    <property type="nucleotide sequence ID" value="NZ_JAAOZR010000023.1"/>
</dbReference>
<keyword evidence="4" id="KW-0564">Palmitate</keyword>
<feature type="compositionally biased region" description="Polar residues" evidence="6">
    <location>
        <begin position="25"/>
        <end position="34"/>
    </location>
</feature>
<dbReference type="Gene3D" id="3.40.190.10">
    <property type="entry name" value="Periplasmic binding protein-like II"/>
    <property type="match status" value="2"/>
</dbReference>
<proteinExistence type="predicted"/>
<evidence type="ECO:0000313" key="9">
    <source>
        <dbReference type="Proteomes" id="UP001519344"/>
    </source>
</evidence>
<feature type="chain" id="PRO_5045875090" evidence="7">
    <location>
        <begin position="23"/>
        <end position="515"/>
    </location>
</feature>
<evidence type="ECO:0000256" key="7">
    <source>
        <dbReference type="SAM" id="SignalP"/>
    </source>
</evidence>
<keyword evidence="1" id="KW-1003">Cell membrane</keyword>
<dbReference type="PANTHER" id="PTHR43649:SF33">
    <property type="entry name" value="POLYGALACTURONAN_RHAMNOGALACTURONAN-BINDING PROTEIN YTCQ"/>
    <property type="match status" value="1"/>
</dbReference>
<dbReference type="SUPFAM" id="SSF53850">
    <property type="entry name" value="Periplasmic binding protein-like II"/>
    <property type="match status" value="1"/>
</dbReference>
<evidence type="ECO:0000256" key="5">
    <source>
        <dbReference type="ARBA" id="ARBA00023288"/>
    </source>
</evidence>
<dbReference type="PROSITE" id="PS51257">
    <property type="entry name" value="PROKAR_LIPOPROTEIN"/>
    <property type="match status" value="1"/>
</dbReference>
<accession>A0ABS4I0A4</accession>
<evidence type="ECO:0000256" key="6">
    <source>
        <dbReference type="SAM" id="MobiDB-lite"/>
    </source>
</evidence>
<sequence length="515" mass="56284">MKTKKVWMTVLALALSVGVVTACSTGSGEGQSSPKPEGSKKSAEPTTIKALAILAGGEPPVLENSQALKEIEKKANVKLNVEFIPGDVYPDKVNIAIASGSQYDLILLTDGKDSKYEKLVKQGAFHNLTSVVKGMKNLQKIPQYSWDNTSVKGELYGIPRPRPLMAGGNANIFIRKDWLDKYNLSVPKTLDEFTNALKVFKEKDPAGGGKTIPLVAGPYTSPGFSSMNPVSFAMGVPNSYKVDGDKASIYFQDPGYKKFLDWIRMATENGLIDKDAPVQKGGAALDKFLSGAAGAFVNNVGIMNENNIAKMRKTDPKAELVGIPYLQGNEGQKAVQKIEGYFGIWVVPSNVSKDKVQKIVEFLDWSASDEATSIGKAGVQGIHYNSFNKDLGVAERSDEQKKLYDKERPNLLILQNEYTKYTYADSQVPEIHKAQQDILDAFDNIGVANPFIAFLSDTAGKNPDHAKKITDAAVKYVMGQGKWETVQAEIDAWSNGVGAQILKEYMDQYNESKKK</sequence>
<dbReference type="InterPro" id="IPR006059">
    <property type="entry name" value="SBP"/>
</dbReference>
<gene>
    <name evidence="8" type="ORF">J2Z65_003574</name>
</gene>
<dbReference type="Proteomes" id="UP001519344">
    <property type="component" value="Unassembled WGS sequence"/>
</dbReference>
<evidence type="ECO:0000256" key="4">
    <source>
        <dbReference type="ARBA" id="ARBA00023139"/>
    </source>
</evidence>
<feature type="signal peptide" evidence="7">
    <location>
        <begin position="1"/>
        <end position="22"/>
    </location>
</feature>
<keyword evidence="2 7" id="KW-0732">Signal</keyword>
<keyword evidence="3" id="KW-0472">Membrane</keyword>
<reference evidence="8 9" key="1">
    <citation type="submission" date="2021-03" db="EMBL/GenBank/DDBJ databases">
        <title>Genomic Encyclopedia of Type Strains, Phase IV (KMG-IV): sequencing the most valuable type-strain genomes for metagenomic binning, comparative biology and taxonomic classification.</title>
        <authorList>
            <person name="Goeker M."/>
        </authorList>
    </citation>
    <scope>NUCLEOTIDE SEQUENCE [LARGE SCALE GENOMIC DNA]</scope>
    <source>
        <strain evidence="8 9">DSM 24950</strain>
    </source>
</reference>
<name>A0ABS4I0A4_9BACL</name>
<protein>
    <submittedName>
        <fullName evidence="8">Aldouronate transport system substrate-binding protein</fullName>
    </submittedName>
</protein>
<keyword evidence="9" id="KW-1185">Reference proteome</keyword>
<dbReference type="InterPro" id="IPR050490">
    <property type="entry name" value="Bact_solute-bd_prot1"/>
</dbReference>
<feature type="region of interest" description="Disordered" evidence="6">
    <location>
        <begin position="25"/>
        <end position="44"/>
    </location>
</feature>
<evidence type="ECO:0000256" key="1">
    <source>
        <dbReference type="ARBA" id="ARBA00022475"/>
    </source>
</evidence>
<evidence type="ECO:0000256" key="2">
    <source>
        <dbReference type="ARBA" id="ARBA00022729"/>
    </source>
</evidence>
<keyword evidence="5" id="KW-0449">Lipoprotein</keyword>
<evidence type="ECO:0000256" key="3">
    <source>
        <dbReference type="ARBA" id="ARBA00023136"/>
    </source>
</evidence>
<organism evidence="8 9">
    <name type="scientific">Paenibacillus aceris</name>
    <dbReference type="NCBI Taxonomy" id="869555"/>
    <lineage>
        <taxon>Bacteria</taxon>
        <taxon>Bacillati</taxon>
        <taxon>Bacillota</taxon>
        <taxon>Bacilli</taxon>
        <taxon>Bacillales</taxon>
        <taxon>Paenibacillaceae</taxon>
        <taxon>Paenibacillus</taxon>
    </lineage>
</organism>
<dbReference type="Pfam" id="PF13416">
    <property type="entry name" value="SBP_bac_8"/>
    <property type="match status" value="1"/>
</dbReference>
<comment type="caution">
    <text evidence="8">The sequence shown here is derived from an EMBL/GenBank/DDBJ whole genome shotgun (WGS) entry which is preliminary data.</text>
</comment>
<dbReference type="PANTHER" id="PTHR43649">
    <property type="entry name" value="ARABINOSE-BINDING PROTEIN-RELATED"/>
    <property type="match status" value="1"/>
</dbReference>
<dbReference type="EMBL" id="JAGGKV010000008">
    <property type="protein sequence ID" value="MBP1964351.1"/>
    <property type="molecule type" value="Genomic_DNA"/>
</dbReference>
<evidence type="ECO:0000313" key="8">
    <source>
        <dbReference type="EMBL" id="MBP1964351.1"/>
    </source>
</evidence>